<dbReference type="Gramene" id="Psat07G0417900-T1">
    <property type="protein sequence ID" value="KAI5388384.1"/>
    <property type="gene ID" value="KIW84_074179"/>
</dbReference>
<evidence type="ECO:0000313" key="1">
    <source>
        <dbReference type="EMBL" id="KAI5388384.1"/>
    </source>
</evidence>
<dbReference type="EMBL" id="JAMSHJ010000007">
    <property type="protein sequence ID" value="KAI5388384.1"/>
    <property type="molecule type" value="Genomic_DNA"/>
</dbReference>
<accession>A0A9D4VT28</accession>
<name>A0A9D4VT28_PEA</name>
<reference evidence="1 2" key="1">
    <citation type="journal article" date="2022" name="Nat. Genet.">
        <title>Improved pea reference genome and pan-genome highlight genomic features and evolutionary characteristics.</title>
        <authorList>
            <person name="Yang T."/>
            <person name="Liu R."/>
            <person name="Luo Y."/>
            <person name="Hu S."/>
            <person name="Wang D."/>
            <person name="Wang C."/>
            <person name="Pandey M.K."/>
            <person name="Ge S."/>
            <person name="Xu Q."/>
            <person name="Li N."/>
            <person name="Li G."/>
            <person name="Huang Y."/>
            <person name="Saxena R.K."/>
            <person name="Ji Y."/>
            <person name="Li M."/>
            <person name="Yan X."/>
            <person name="He Y."/>
            <person name="Liu Y."/>
            <person name="Wang X."/>
            <person name="Xiang C."/>
            <person name="Varshney R.K."/>
            <person name="Ding H."/>
            <person name="Gao S."/>
            <person name="Zong X."/>
        </authorList>
    </citation>
    <scope>NUCLEOTIDE SEQUENCE [LARGE SCALE GENOMIC DNA]</scope>
    <source>
        <strain evidence="1 2">cv. Zhongwan 6</strain>
    </source>
</reference>
<evidence type="ECO:0000313" key="2">
    <source>
        <dbReference type="Proteomes" id="UP001058974"/>
    </source>
</evidence>
<sequence length="199" mass="21405">MVQPPPVDELLSTCTKLLHKKSLAFPVHDFLVMICSHDEGRYRSNVVTFLVDRIKECGLVSSHGNGTMLAALFNVLALILNEDVVARKAASKSGFLKIASDIFYQWDSSLGQGEKGQSALGLSSKFADIHEQKGFVVDCPTESHLEALLSAKSLATYGDQVGNMSRSVACVIHLTPSGLTMASPFLLGVTVLALHRSSS</sequence>
<keyword evidence="2" id="KW-1185">Reference proteome</keyword>
<dbReference type="Proteomes" id="UP001058974">
    <property type="component" value="Chromosome 7"/>
</dbReference>
<dbReference type="AlphaFoldDB" id="A0A9D4VT28"/>
<proteinExistence type="predicted"/>
<organism evidence="1 2">
    <name type="scientific">Pisum sativum</name>
    <name type="common">Garden pea</name>
    <name type="synonym">Lathyrus oleraceus</name>
    <dbReference type="NCBI Taxonomy" id="3888"/>
    <lineage>
        <taxon>Eukaryota</taxon>
        <taxon>Viridiplantae</taxon>
        <taxon>Streptophyta</taxon>
        <taxon>Embryophyta</taxon>
        <taxon>Tracheophyta</taxon>
        <taxon>Spermatophyta</taxon>
        <taxon>Magnoliopsida</taxon>
        <taxon>eudicotyledons</taxon>
        <taxon>Gunneridae</taxon>
        <taxon>Pentapetalae</taxon>
        <taxon>rosids</taxon>
        <taxon>fabids</taxon>
        <taxon>Fabales</taxon>
        <taxon>Fabaceae</taxon>
        <taxon>Papilionoideae</taxon>
        <taxon>50 kb inversion clade</taxon>
        <taxon>NPAAA clade</taxon>
        <taxon>Hologalegina</taxon>
        <taxon>IRL clade</taxon>
        <taxon>Fabeae</taxon>
        <taxon>Lathyrus</taxon>
    </lineage>
</organism>
<protein>
    <submittedName>
        <fullName evidence="1">Uncharacterized protein</fullName>
    </submittedName>
</protein>
<gene>
    <name evidence="1" type="ORF">KIW84_074179</name>
</gene>
<comment type="caution">
    <text evidence="1">The sequence shown here is derived from an EMBL/GenBank/DDBJ whole genome shotgun (WGS) entry which is preliminary data.</text>
</comment>